<evidence type="ECO:0000313" key="2">
    <source>
        <dbReference type="EMBL" id="MDT0293418.1"/>
    </source>
</evidence>
<reference evidence="3" key="1">
    <citation type="submission" date="2023-07" db="EMBL/GenBank/DDBJ databases">
        <title>Isolating and identifying novel microbial strains from the Mariana Trench.</title>
        <authorList>
            <person name="Fu H."/>
        </authorList>
    </citation>
    <scope>NUCLEOTIDE SEQUENCE [LARGE SCALE GENOMIC DNA]</scope>
    <source>
        <strain evidence="3">T-y2</strain>
    </source>
</reference>
<dbReference type="Proteomes" id="UP001182991">
    <property type="component" value="Unassembled WGS sequence"/>
</dbReference>
<proteinExistence type="predicted"/>
<gene>
    <name evidence="2" type="ORF">RLT85_02095</name>
</gene>
<dbReference type="EMBL" id="JAVRBG010000002">
    <property type="protein sequence ID" value="MDT0293418.1"/>
    <property type="molecule type" value="Genomic_DNA"/>
</dbReference>
<protein>
    <submittedName>
        <fullName evidence="2">Uncharacterized protein</fullName>
    </submittedName>
</protein>
<evidence type="ECO:0000256" key="1">
    <source>
        <dbReference type="SAM" id="SignalP"/>
    </source>
</evidence>
<dbReference type="RefSeq" id="WP_311400395.1">
    <property type="nucleotide sequence ID" value="NZ_JAVRBG010000002.1"/>
</dbReference>
<dbReference type="PROSITE" id="PS51257">
    <property type="entry name" value="PROKAR_LIPOPROTEIN"/>
    <property type="match status" value="1"/>
</dbReference>
<feature type="signal peptide" evidence="1">
    <location>
        <begin position="1"/>
        <end position="19"/>
    </location>
</feature>
<comment type="caution">
    <text evidence="2">The sequence shown here is derived from an EMBL/GenBank/DDBJ whole genome shotgun (WGS) entry which is preliminary data.</text>
</comment>
<keyword evidence="3" id="KW-1185">Reference proteome</keyword>
<accession>A0ABU2KFE2</accession>
<feature type="chain" id="PRO_5046353525" evidence="1">
    <location>
        <begin position="20"/>
        <end position="85"/>
    </location>
</feature>
<evidence type="ECO:0000313" key="3">
    <source>
        <dbReference type="Proteomes" id="UP001182991"/>
    </source>
</evidence>
<keyword evidence="1" id="KW-0732">Signal</keyword>
<name>A0ABU2KFE2_9FLAO</name>
<organism evidence="2 3">
    <name type="scientific">Mesonia ostreae</name>
    <dbReference type="NCBI Taxonomy" id="861110"/>
    <lineage>
        <taxon>Bacteria</taxon>
        <taxon>Pseudomonadati</taxon>
        <taxon>Bacteroidota</taxon>
        <taxon>Flavobacteriia</taxon>
        <taxon>Flavobacteriales</taxon>
        <taxon>Flavobacteriaceae</taxon>
        <taxon>Mesonia</taxon>
    </lineage>
</organism>
<sequence>MKFLMILLLLLFFSSCSEVNTTQANEVYKYWSGSNPPTDLKLIKGQYWQSAHWTKEYMMSLKMKPTKTWWNTFIVQNKLEVDTLQ</sequence>